<keyword evidence="8" id="KW-1185">Reference proteome</keyword>
<reference evidence="7 8" key="1">
    <citation type="submission" date="2024-05" db="EMBL/GenBank/DDBJ databases">
        <authorList>
            <person name="Liu Q."/>
            <person name="Xin Y.-H."/>
        </authorList>
    </citation>
    <scope>NUCLEOTIDE SEQUENCE [LARGE SCALE GENOMIC DNA]</scope>
    <source>
        <strain evidence="7 8">CGMCC 1.10181</strain>
    </source>
</reference>
<keyword evidence="2" id="KW-0238">DNA-binding</keyword>
<comment type="caution">
    <text evidence="7">The sequence shown here is derived from an EMBL/GenBank/DDBJ whole genome shotgun (WGS) entry which is preliminary data.</text>
</comment>
<dbReference type="Pfam" id="PF00072">
    <property type="entry name" value="Response_reg"/>
    <property type="match status" value="1"/>
</dbReference>
<dbReference type="InterPro" id="IPR000792">
    <property type="entry name" value="Tscrpt_reg_LuxR_C"/>
</dbReference>
<feature type="domain" description="HTH luxR-type" evidence="5">
    <location>
        <begin position="136"/>
        <end position="201"/>
    </location>
</feature>
<dbReference type="SMART" id="SM00421">
    <property type="entry name" value="HTH_LUXR"/>
    <property type="match status" value="1"/>
</dbReference>
<protein>
    <submittedName>
        <fullName evidence="7">Response regulator</fullName>
    </submittedName>
</protein>
<dbReference type="PROSITE" id="PS50043">
    <property type="entry name" value="HTH_LUXR_2"/>
    <property type="match status" value="1"/>
</dbReference>
<name>A0ABU9Y0D5_9SPHN</name>
<dbReference type="PRINTS" id="PR00038">
    <property type="entry name" value="HTHLUXR"/>
</dbReference>
<keyword evidence="3" id="KW-0804">Transcription</keyword>
<dbReference type="InterPro" id="IPR036388">
    <property type="entry name" value="WH-like_DNA-bd_sf"/>
</dbReference>
<proteinExistence type="predicted"/>
<evidence type="ECO:0000313" key="8">
    <source>
        <dbReference type="Proteomes" id="UP001419910"/>
    </source>
</evidence>
<dbReference type="SUPFAM" id="SSF46894">
    <property type="entry name" value="C-terminal effector domain of the bipartite response regulators"/>
    <property type="match status" value="1"/>
</dbReference>
<dbReference type="PROSITE" id="PS50110">
    <property type="entry name" value="RESPONSE_REGULATORY"/>
    <property type="match status" value="1"/>
</dbReference>
<dbReference type="InterPro" id="IPR011006">
    <property type="entry name" value="CheY-like_superfamily"/>
</dbReference>
<feature type="modified residue" description="4-aspartylphosphate" evidence="4">
    <location>
        <position position="54"/>
    </location>
</feature>
<gene>
    <name evidence="7" type="ORF">ABC974_06460</name>
</gene>
<evidence type="ECO:0000256" key="1">
    <source>
        <dbReference type="ARBA" id="ARBA00023015"/>
    </source>
</evidence>
<keyword evidence="4" id="KW-0597">Phosphoprotein</keyword>
<evidence type="ECO:0000256" key="2">
    <source>
        <dbReference type="ARBA" id="ARBA00023125"/>
    </source>
</evidence>
<dbReference type="PANTHER" id="PTHR44688">
    <property type="entry name" value="DNA-BINDING TRANSCRIPTIONAL ACTIVATOR DEVR_DOSR"/>
    <property type="match status" value="1"/>
</dbReference>
<dbReference type="SUPFAM" id="SSF52172">
    <property type="entry name" value="CheY-like"/>
    <property type="match status" value="1"/>
</dbReference>
<keyword evidence="1" id="KW-0805">Transcription regulation</keyword>
<organism evidence="7 8">
    <name type="scientific">Sphingomonas oligophenolica</name>
    <dbReference type="NCBI Taxonomy" id="301154"/>
    <lineage>
        <taxon>Bacteria</taxon>
        <taxon>Pseudomonadati</taxon>
        <taxon>Pseudomonadota</taxon>
        <taxon>Alphaproteobacteria</taxon>
        <taxon>Sphingomonadales</taxon>
        <taxon>Sphingomonadaceae</taxon>
        <taxon>Sphingomonas</taxon>
    </lineage>
</organism>
<evidence type="ECO:0000259" key="6">
    <source>
        <dbReference type="PROSITE" id="PS50110"/>
    </source>
</evidence>
<dbReference type="InterPro" id="IPR016032">
    <property type="entry name" value="Sig_transdc_resp-reg_C-effctor"/>
</dbReference>
<evidence type="ECO:0000313" key="7">
    <source>
        <dbReference type="EMBL" id="MEN2789261.1"/>
    </source>
</evidence>
<dbReference type="PANTHER" id="PTHR44688:SF16">
    <property type="entry name" value="DNA-BINDING TRANSCRIPTIONAL ACTIVATOR DEVR_DOSR"/>
    <property type="match status" value="1"/>
</dbReference>
<evidence type="ECO:0000256" key="4">
    <source>
        <dbReference type="PROSITE-ProRule" id="PRU00169"/>
    </source>
</evidence>
<dbReference type="Gene3D" id="1.10.10.10">
    <property type="entry name" value="Winged helix-like DNA-binding domain superfamily/Winged helix DNA-binding domain"/>
    <property type="match status" value="1"/>
</dbReference>
<evidence type="ECO:0000256" key="3">
    <source>
        <dbReference type="ARBA" id="ARBA00023163"/>
    </source>
</evidence>
<accession>A0ABU9Y0D5</accession>
<dbReference type="Proteomes" id="UP001419910">
    <property type="component" value="Unassembled WGS sequence"/>
</dbReference>
<feature type="domain" description="Response regulatory" evidence="6">
    <location>
        <begin position="4"/>
        <end position="120"/>
    </location>
</feature>
<dbReference type="RefSeq" id="WP_343891915.1">
    <property type="nucleotide sequence ID" value="NZ_BAAAEH010000047.1"/>
</dbReference>
<dbReference type="InterPro" id="IPR001789">
    <property type="entry name" value="Sig_transdc_resp-reg_receiver"/>
</dbReference>
<dbReference type="Pfam" id="PF00196">
    <property type="entry name" value="GerE"/>
    <property type="match status" value="1"/>
</dbReference>
<sequence length="240" mass="25383">MVRTTYIVDDDNDLRKALSDLLELQPGQSVRSFDSGEALLAEASNLDPGVLLLDLNMPGLSGLEVLKILQAAHPHKFEILILTGMGTVPRVLDAMRSGASDFIQKPCPSQKLFDAVDAAHAALAQSRATTTAAGLARAKIASLSPRERDVLMNLLEGRANKMIAAILEISARTVEIYRSKMMAKLDVRSLPAALRIAFAAGLTPDSLPGAPAGSRDGPPETWRLARGQVLGGGGAPATIQ</sequence>
<dbReference type="Gene3D" id="3.40.50.2300">
    <property type="match status" value="1"/>
</dbReference>
<dbReference type="CDD" id="cd06170">
    <property type="entry name" value="LuxR_C_like"/>
    <property type="match status" value="1"/>
</dbReference>
<evidence type="ECO:0000259" key="5">
    <source>
        <dbReference type="PROSITE" id="PS50043"/>
    </source>
</evidence>
<dbReference type="EMBL" id="JBDIME010000003">
    <property type="protein sequence ID" value="MEN2789261.1"/>
    <property type="molecule type" value="Genomic_DNA"/>
</dbReference>
<dbReference type="SMART" id="SM00448">
    <property type="entry name" value="REC"/>
    <property type="match status" value="1"/>
</dbReference>